<dbReference type="PANTHER" id="PTHR47481">
    <property type="match status" value="1"/>
</dbReference>
<dbReference type="Pfam" id="PF14223">
    <property type="entry name" value="Retrotran_gag_2"/>
    <property type="match status" value="1"/>
</dbReference>
<evidence type="ECO:0000256" key="1">
    <source>
        <dbReference type="SAM" id="MobiDB-lite"/>
    </source>
</evidence>
<reference evidence="2" key="2">
    <citation type="submission" date="2023-06" db="EMBL/GenBank/DDBJ databases">
        <authorList>
            <person name="Swenson N.G."/>
            <person name="Wegrzyn J.L."/>
            <person name="Mcevoy S.L."/>
        </authorList>
    </citation>
    <scope>NUCLEOTIDE SEQUENCE</scope>
    <source>
        <strain evidence="2">NS2018</strain>
        <tissue evidence="2">Leaf</tissue>
    </source>
</reference>
<proteinExistence type="predicted"/>
<feature type="compositionally biased region" description="Low complexity" evidence="1">
    <location>
        <begin position="158"/>
        <end position="176"/>
    </location>
</feature>
<organism evidence="2 3">
    <name type="scientific">Acer saccharum</name>
    <name type="common">Sugar maple</name>
    <dbReference type="NCBI Taxonomy" id="4024"/>
    <lineage>
        <taxon>Eukaryota</taxon>
        <taxon>Viridiplantae</taxon>
        <taxon>Streptophyta</taxon>
        <taxon>Embryophyta</taxon>
        <taxon>Tracheophyta</taxon>
        <taxon>Spermatophyta</taxon>
        <taxon>Magnoliopsida</taxon>
        <taxon>eudicotyledons</taxon>
        <taxon>Gunneridae</taxon>
        <taxon>Pentapetalae</taxon>
        <taxon>rosids</taxon>
        <taxon>malvids</taxon>
        <taxon>Sapindales</taxon>
        <taxon>Sapindaceae</taxon>
        <taxon>Hippocastanoideae</taxon>
        <taxon>Acereae</taxon>
        <taxon>Acer</taxon>
    </lineage>
</organism>
<dbReference type="AlphaFoldDB" id="A0AA39SNQ2"/>
<dbReference type="Proteomes" id="UP001168877">
    <property type="component" value="Unassembled WGS sequence"/>
</dbReference>
<accession>A0AA39SNQ2</accession>
<protein>
    <submittedName>
        <fullName evidence="2">Uncharacterized protein</fullName>
    </submittedName>
</protein>
<feature type="compositionally biased region" description="Polar residues" evidence="1">
    <location>
        <begin position="142"/>
        <end position="153"/>
    </location>
</feature>
<gene>
    <name evidence="2" type="ORF">LWI29_029278</name>
</gene>
<dbReference type="PANTHER" id="PTHR47481:SF30">
    <property type="entry name" value="CCHC-TYPE DOMAIN-CONTAINING PROTEIN"/>
    <property type="match status" value="1"/>
</dbReference>
<keyword evidence="3" id="KW-1185">Reference proteome</keyword>
<feature type="region of interest" description="Disordered" evidence="1">
    <location>
        <begin position="130"/>
        <end position="176"/>
    </location>
</feature>
<reference evidence="2" key="1">
    <citation type="journal article" date="2022" name="Plant J.">
        <title>Strategies of tolerance reflected in two North American maple genomes.</title>
        <authorList>
            <person name="McEvoy S.L."/>
            <person name="Sezen U.U."/>
            <person name="Trouern-Trend A."/>
            <person name="McMahon S.M."/>
            <person name="Schaberg P.G."/>
            <person name="Yang J."/>
            <person name="Wegrzyn J.L."/>
            <person name="Swenson N.G."/>
        </authorList>
    </citation>
    <scope>NUCLEOTIDE SEQUENCE</scope>
    <source>
        <strain evidence="2">NS2018</strain>
    </source>
</reference>
<comment type="caution">
    <text evidence="2">The sequence shown here is derived from an EMBL/GenBank/DDBJ whole genome shotgun (WGS) entry which is preliminary data.</text>
</comment>
<dbReference type="EMBL" id="JAUESC010000003">
    <property type="protein sequence ID" value="KAK0601981.1"/>
    <property type="molecule type" value="Genomic_DNA"/>
</dbReference>
<evidence type="ECO:0000313" key="2">
    <source>
        <dbReference type="EMBL" id="KAK0601981.1"/>
    </source>
</evidence>
<evidence type="ECO:0000313" key="3">
    <source>
        <dbReference type="Proteomes" id="UP001168877"/>
    </source>
</evidence>
<sequence>MVALLSTSHAAWKSLEKRYASQSKTCILQLKNQLHNTKRGDLSISDFVDKITHIVDNLALTGKPDDDDDLITIIMNNVGLAYEVTVNSAQAQDTSISLDDFIGLLLSTEMQLNEQNSVLSESIATTFYAPQSKTNSSHDRGSFNSQRSSQNHQRLARSLNPSPQSNSSPSDNRQKC</sequence>
<name>A0AA39SNQ2_ACESA</name>